<dbReference type="SUPFAM" id="SSF53448">
    <property type="entry name" value="Nucleotide-diphospho-sugar transferases"/>
    <property type="match status" value="1"/>
</dbReference>
<evidence type="ECO:0000256" key="1">
    <source>
        <dbReference type="ARBA" id="ARBA00006739"/>
    </source>
</evidence>
<comment type="similarity">
    <text evidence="1">Belongs to the glycosyltransferase 2 family.</text>
</comment>
<organism evidence="5 6">
    <name type="scientific">Roseivirga spongicola</name>
    <dbReference type="NCBI Taxonomy" id="333140"/>
    <lineage>
        <taxon>Bacteria</taxon>
        <taxon>Pseudomonadati</taxon>
        <taxon>Bacteroidota</taxon>
        <taxon>Cytophagia</taxon>
        <taxon>Cytophagales</taxon>
        <taxon>Roseivirgaceae</taxon>
        <taxon>Roseivirga</taxon>
    </lineage>
</organism>
<dbReference type="InterPro" id="IPR029044">
    <property type="entry name" value="Nucleotide-diphossugar_trans"/>
</dbReference>
<dbReference type="GO" id="GO:0016757">
    <property type="term" value="F:glycosyltransferase activity"/>
    <property type="evidence" value="ECO:0007669"/>
    <property type="project" value="UniProtKB-KW"/>
</dbReference>
<dbReference type="Gene3D" id="3.90.550.10">
    <property type="entry name" value="Spore Coat Polysaccharide Biosynthesis Protein SpsA, Chain A"/>
    <property type="match status" value="1"/>
</dbReference>
<gene>
    <name evidence="5" type="ORF">AWW68_12365</name>
</gene>
<dbReference type="RefSeq" id="WP_068221847.1">
    <property type="nucleotide sequence ID" value="NZ_CP139724.1"/>
</dbReference>
<keyword evidence="3" id="KW-0808">Transferase</keyword>
<evidence type="ECO:0000313" key="6">
    <source>
        <dbReference type="Proteomes" id="UP000075606"/>
    </source>
</evidence>
<feature type="domain" description="Glycosyltransferase 2-like" evidence="4">
    <location>
        <begin position="11"/>
        <end position="120"/>
    </location>
</feature>
<name>A0A150X423_9BACT</name>
<accession>A0A150X423</accession>
<dbReference type="AlphaFoldDB" id="A0A150X423"/>
<comment type="caution">
    <text evidence="5">The sequence shown here is derived from an EMBL/GenBank/DDBJ whole genome shotgun (WGS) entry which is preliminary data.</text>
</comment>
<dbReference type="PANTHER" id="PTHR43179:SF12">
    <property type="entry name" value="GALACTOFURANOSYLTRANSFERASE GLFT2"/>
    <property type="match status" value="1"/>
</dbReference>
<dbReference type="InterPro" id="IPR001173">
    <property type="entry name" value="Glyco_trans_2-like"/>
</dbReference>
<dbReference type="OrthoDB" id="9771846at2"/>
<dbReference type="Proteomes" id="UP000075606">
    <property type="component" value="Unassembled WGS sequence"/>
</dbReference>
<evidence type="ECO:0000256" key="3">
    <source>
        <dbReference type="ARBA" id="ARBA00022679"/>
    </source>
</evidence>
<sequence length="300" mass="34256">MKILVSILNWNSEGKTASLLKSLYILKDDKLKVCLTDNASKDFNPSQFQSIWNNIIIFENTENLGYAHGHLKAVNYALAQNYDAIWLLNNDLTVLPDTLAELLKAWSQKGAGLFGSASLDINGQANKEVIWKLKGIKDELCSFEEMNLGELSKEGTQKVANLVGYSLLIPLSIIKEHGFIDTSFFLYFEETDYCLRLLKKGIHSYWVGSSKVIHEGKGSSNKHPQLKKVLAYYTYRNMFRLIKTHASKVILLHYLKDFLVQYFRNSEHYEVRKFQFKGVKHGLMGKSGKVLSPEAYIDQE</sequence>
<dbReference type="PANTHER" id="PTHR43179">
    <property type="entry name" value="RHAMNOSYLTRANSFERASE WBBL"/>
    <property type="match status" value="1"/>
</dbReference>
<reference evidence="5 6" key="1">
    <citation type="submission" date="2016-01" db="EMBL/GenBank/DDBJ databases">
        <title>Genome sequencing of Roseivirga spongicola UST030701-084.</title>
        <authorList>
            <person name="Selvaratnam C."/>
            <person name="Thevarajoo S."/>
            <person name="Goh K.M."/>
            <person name="Ee R."/>
            <person name="Chan K.-G."/>
            <person name="Chong C.S."/>
        </authorList>
    </citation>
    <scope>NUCLEOTIDE SEQUENCE [LARGE SCALE GENOMIC DNA]</scope>
    <source>
        <strain evidence="5 6">UST030701-084</strain>
    </source>
</reference>
<keyword evidence="2" id="KW-0328">Glycosyltransferase</keyword>
<evidence type="ECO:0000256" key="2">
    <source>
        <dbReference type="ARBA" id="ARBA00022676"/>
    </source>
</evidence>
<evidence type="ECO:0000313" key="5">
    <source>
        <dbReference type="EMBL" id="KYG73481.1"/>
    </source>
</evidence>
<evidence type="ECO:0000259" key="4">
    <source>
        <dbReference type="Pfam" id="PF00535"/>
    </source>
</evidence>
<proteinExistence type="inferred from homology"/>
<dbReference type="EMBL" id="LRPC01000028">
    <property type="protein sequence ID" value="KYG73481.1"/>
    <property type="molecule type" value="Genomic_DNA"/>
</dbReference>
<protein>
    <recommendedName>
        <fullName evidence="4">Glycosyltransferase 2-like domain-containing protein</fullName>
    </recommendedName>
</protein>
<dbReference type="Pfam" id="PF00535">
    <property type="entry name" value="Glycos_transf_2"/>
    <property type="match status" value="1"/>
</dbReference>
<dbReference type="STRING" id="333140.AWW68_12365"/>
<keyword evidence="6" id="KW-1185">Reference proteome</keyword>